<dbReference type="Pfam" id="PF01229">
    <property type="entry name" value="Glyco_hydro_39"/>
    <property type="match status" value="1"/>
</dbReference>
<dbReference type="EMBL" id="MSCM01000002">
    <property type="protein sequence ID" value="PQJ76569.1"/>
    <property type="molecule type" value="Genomic_DNA"/>
</dbReference>
<evidence type="ECO:0000313" key="8">
    <source>
        <dbReference type="EMBL" id="PQJ76569.1"/>
    </source>
</evidence>
<comment type="caution">
    <text evidence="8">The sequence shown here is derived from an EMBL/GenBank/DDBJ whole genome shotgun (WGS) entry which is preliminary data.</text>
</comment>
<feature type="signal peptide" evidence="5">
    <location>
        <begin position="1"/>
        <end position="19"/>
    </location>
</feature>
<dbReference type="OrthoDB" id="9776971at2"/>
<evidence type="ECO:0000256" key="5">
    <source>
        <dbReference type="SAM" id="SignalP"/>
    </source>
</evidence>
<feature type="domain" description="Bacterial repeat" evidence="7">
    <location>
        <begin position="709"/>
        <end position="775"/>
    </location>
</feature>
<dbReference type="Pfam" id="PF18998">
    <property type="entry name" value="Flg_new_2"/>
    <property type="match status" value="1"/>
</dbReference>
<reference evidence="8 9" key="1">
    <citation type="submission" date="2016-12" db="EMBL/GenBank/DDBJ databases">
        <title>Trade-off between light-utilization and light-protection in marine flavobacteria.</title>
        <authorList>
            <person name="Kumagai Y."/>
            <person name="Yoshizawa S."/>
            <person name="Kogure K."/>
            <person name="Iwasaki W."/>
        </authorList>
    </citation>
    <scope>NUCLEOTIDE SEQUENCE [LARGE SCALE GENOMIC DNA]</scope>
    <source>
        <strain evidence="8 9">ATCC 43844</strain>
    </source>
</reference>
<keyword evidence="2 5" id="KW-0732">Signal</keyword>
<dbReference type="SUPFAM" id="SSF51445">
    <property type="entry name" value="(Trans)glycosidases"/>
    <property type="match status" value="1"/>
</dbReference>
<dbReference type="Proteomes" id="UP000239068">
    <property type="component" value="Unassembled WGS sequence"/>
</dbReference>
<dbReference type="NCBIfam" id="TIGR04183">
    <property type="entry name" value="Por_Secre_tail"/>
    <property type="match status" value="1"/>
</dbReference>
<keyword evidence="4" id="KW-0326">Glycosidase</keyword>
<name>A0A2S7WG22_9FLAO</name>
<sequence>MKKTFTFIFSVFAFLIVQAQVSISTDFTDQTKEKEELHNIWRVANRISPENGVVVRNGVDVNTVRMIGGINKTVNGKRVPDYDYDPVRYDSVNNKYVYNFTALLSRINTIRNSNTKLFQIVLDQPSWAFQHGYTFIPNGQSYNGTDFKESERITIYGNSLPPKDRVAFRDFVKAMVQELIDTYGETEVLSWRFRVGSEIETPDHWRGTKQDFIAHFQDIEQSVRAILPEAKIGLHTREPNFFYKNGSETNYKGEPFASFADGLIEYCFNNNLRYDFWGISDYIIVNNSRSLKLSEKFDQLFAPLTNHSKWNANAKLDVMEYAPIISIAPPEEDGGSFLRAATTHAELVDLTFSHMFYKNQNKGLDQIYRWGIRTGRNDGVIAVVNNMVGKKRYETTVSGTPKVSSNKLDAIFAKGDANNKFDVLVYNYNDSSLNYRDSEAVEVSFNLEVPVGTKIYYRNALYGKEQNKFQAFLENEPASGWIKNRWDRKGTPERVLNAAGLAAWAVYDHKTPYTFSKWINIITEARVTSGSGSMITLSTEIPSFGYRKFEFQIEPDFVQELSPAKVIWTTTEDFQPFKPASAGMVIDTENDLLTLNFVESGWGFPMAEITNLKINSDNYDTLRLRARNTTDNVGIQMVANVPGQDFSSGRKVVNIPLNQGFENFEIDISDWSLWQGIINQFKIYSRTKTGSLIIDSIEFVPRTDATVLNVTLTQEGEGLLNYKSGTCFAGRELKLLAIPDEGWEFAGWTGAIVSMDNPIDITVETDLNIKATFSKVLSINDVIFNKKTTVFPNPSETGIFRLSSEEIWEVYAISGVKILSGKGNQIDLSNFKQGIYLLKTENKSFKLLKL</sequence>
<evidence type="ECO:0000256" key="2">
    <source>
        <dbReference type="ARBA" id="ARBA00022729"/>
    </source>
</evidence>
<dbReference type="Gene3D" id="3.20.20.80">
    <property type="entry name" value="Glycosidases"/>
    <property type="match status" value="1"/>
</dbReference>
<gene>
    <name evidence="8" type="ORF">BTO16_11765</name>
</gene>
<evidence type="ECO:0008006" key="10">
    <source>
        <dbReference type="Google" id="ProtNLM"/>
    </source>
</evidence>
<dbReference type="AlphaFoldDB" id="A0A2S7WG22"/>
<organism evidence="8 9">
    <name type="scientific">Polaribacter glomeratus</name>
    <dbReference type="NCBI Taxonomy" id="102"/>
    <lineage>
        <taxon>Bacteria</taxon>
        <taxon>Pseudomonadati</taxon>
        <taxon>Bacteroidota</taxon>
        <taxon>Flavobacteriia</taxon>
        <taxon>Flavobacteriales</taxon>
        <taxon>Flavobacteriaceae</taxon>
    </lineage>
</organism>
<dbReference type="RefSeq" id="WP_105021881.1">
    <property type="nucleotide sequence ID" value="NZ_MSCM01000002.1"/>
</dbReference>
<dbReference type="InterPro" id="IPR044060">
    <property type="entry name" value="Bacterial_rp_domain"/>
</dbReference>
<evidence type="ECO:0000256" key="4">
    <source>
        <dbReference type="ARBA" id="ARBA00023295"/>
    </source>
</evidence>
<evidence type="ECO:0000259" key="6">
    <source>
        <dbReference type="Pfam" id="PF01229"/>
    </source>
</evidence>
<feature type="chain" id="PRO_5015647013" description="Bacterial repeat domain-containing protein" evidence="5">
    <location>
        <begin position="20"/>
        <end position="850"/>
    </location>
</feature>
<accession>A0A2S7WG22</accession>
<feature type="domain" description="Glycosyl hydrolases family 39 N-terminal catalytic" evidence="6">
    <location>
        <begin position="156"/>
        <end position="282"/>
    </location>
</feature>
<dbReference type="GO" id="GO:0016798">
    <property type="term" value="F:hydrolase activity, acting on glycosyl bonds"/>
    <property type="evidence" value="ECO:0007669"/>
    <property type="project" value="UniProtKB-KW"/>
</dbReference>
<dbReference type="InterPro" id="IPR026444">
    <property type="entry name" value="Secre_tail"/>
</dbReference>
<dbReference type="InterPro" id="IPR017853">
    <property type="entry name" value="GH"/>
</dbReference>
<keyword evidence="3" id="KW-0378">Hydrolase</keyword>
<dbReference type="InterPro" id="IPR049166">
    <property type="entry name" value="GH39_cat"/>
</dbReference>
<comment type="similarity">
    <text evidence="1">Belongs to the glycosyl hydrolase 39 family.</text>
</comment>
<protein>
    <recommendedName>
        <fullName evidence="10">Bacterial repeat domain-containing protein</fullName>
    </recommendedName>
</protein>
<evidence type="ECO:0000256" key="1">
    <source>
        <dbReference type="ARBA" id="ARBA00008875"/>
    </source>
</evidence>
<keyword evidence="9" id="KW-1185">Reference proteome</keyword>
<evidence type="ECO:0000256" key="3">
    <source>
        <dbReference type="ARBA" id="ARBA00022801"/>
    </source>
</evidence>
<evidence type="ECO:0000259" key="7">
    <source>
        <dbReference type="Pfam" id="PF18998"/>
    </source>
</evidence>
<proteinExistence type="inferred from homology"/>
<evidence type="ECO:0000313" key="9">
    <source>
        <dbReference type="Proteomes" id="UP000239068"/>
    </source>
</evidence>